<feature type="domain" description="ZAD" evidence="9">
    <location>
        <begin position="12"/>
        <end position="85"/>
    </location>
</feature>
<evidence type="ECO:0000313" key="10">
    <source>
        <dbReference type="EMBL" id="EAT43704.1"/>
    </source>
</evidence>
<dbReference type="PROSITE" id="PS51915">
    <property type="entry name" value="ZAD"/>
    <property type="match status" value="1"/>
</dbReference>
<feature type="domain" description="C2H2-type" evidence="8">
    <location>
        <begin position="287"/>
        <end position="309"/>
    </location>
</feature>
<feature type="domain" description="C2H2-type" evidence="8">
    <location>
        <begin position="194"/>
        <end position="221"/>
    </location>
</feature>
<gene>
    <name evidence="10" type="ORF">AaeL_AAEL004891</name>
</gene>
<accession>Q17BR4</accession>
<dbReference type="SUPFAM" id="SSF57667">
    <property type="entry name" value="beta-beta-alpha zinc fingers"/>
    <property type="match status" value="1"/>
</dbReference>
<dbReference type="GO" id="GO:0005634">
    <property type="term" value="C:nucleus"/>
    <property type="evidence" value="ECO:0007669"/>
    <property type="project" value="InterPro"/>
</dbReference>
<dbReference type="PaxDb" id="7159-AAEL004891-PA"/>
<keyword evidence="3 5" id="KW-0863">Zinc-finger</keyword>
<dbReference type="PROSITE" id="PS00028">
    <property type="entry name" value="ZINC_FINGER_C2H2_1"/>
    <property type="match status" value="6"/>
</dbReference>
<dbReference type="Proteomes" id="UP000682892">
    <property type="component" value="Chromosome 1"/>
</dbReference>
<evidence type="ECO:0000256" key="4">
    <source>
        <dbReference type="ARBA" id="ARBA00022833"/>
    </source>
</evidence>
<dbReference type="Pfam" id="PF00096">
    <property type="entry name" value="zf-C2H2"/>
    <property type="match status" value="2"/>
</dbReference>
<feature type="region of interest" description="Disordered" evidence="7">
    <location>
        <begin position="370"/>
        <end position="445"/>
    </location>
</feature>
<dbReference type="InterPro" id="IPR036236">
    <property type="entry name" value="Znf_C2H2_sf"/>
</dbReference>
<feature type="binding site" evidence="6">
    <location>
        <position position="17"/>
    </location>
    <ligand>
        <name>Zn(2+)</name>
        <dbReference type="ChEBI" id="CHEBI:29105"/>
    </ligand>
</feature>
<dbReference type="SMART" id="SM00355">
    <property type="entry name" value="ZnF_C2H2"/>
    <property type="match status" value="7"/>
</dbReference>
<evidence type="ECO:0000256" key="6">
    <source>
        <dbReference type="PROSITE-ProRule" id="PRU01263"/>
    </source>
</evidence>
<reference evidence="10" key="2">
    <citation type="journal article" date="2007" name="Science">
        <title>Genome sequence of Aedes aegypti, a major arbovirus vector.</title>
        <authorList>
            <person name="Nene V."/>
            <person name="Wortman J.R."/>
            <person name="Lawson D."/>
            <person name="Haas B."/>
            <person name="Kodira C."/>
            <person name="Tu Z.J."/>
            <person name="Loftus B."/>
            <person name="Xi Z."/>
            <person name="Megy K."/>
            <person name="Grabherr M."/>
            <person name="Ren Q."/>
            <person name="Zdobnov E.M."/>
            <person name="Lobo N.F."/>
            <person name="Campbell K.S."/>
            <person name="Brown S.E."/>
            <person name="Bonaldo M.F."/>
            <person name="Zhu J."/>
            <person name="Sinkins S.P."/>
            <person name="Hogenkamp D.G."/>
            <person name="Amedeo P."/>
            <person name="Arensburger P."/>
            <person name="Atkinson P.W."/>
            <person name="Bidwell S."/>
            <person name="Biedler J."/>
            <person name="Birney E."/>
            <person name="Bruggner R.V."/>
            <person name="Costas J."/>
            <person name="Coy M.R."/>
            <person name="Crabtree J."/>
            <person name="Crawford M."/>
            <person name="Debruyn B."/>
            <person name="Decaprio D."/>
            <person name="Eiglmeier K."/>
            <person name="Eisenstadt E."/>
            <person name="El-Dorry H."/>
            <person name="Gelbart W.M."/>
            <person name="Gomes S.L."/>
            <person name="Hammond M."/>
            <person name="Hannick L.I."/>
            <person name="Hogan J.R."/>
            <person name="Holmes M.H."/>
            <person name="Jaffe D."/>
            <person name="Johnston J.S."/>
            <person name="Kennedy R.C."/>
            <person name="Koo H."/>
            <person name="Kravitz S."/>
            <person name="Kriventseva E.V."/>
            <person name="Kulp D."/>
            <person name="Labutti K."/>
            <person name="Lee E."/>
            <person name="Li S."/>
            <person name="Lovin D.D."/>
            <person name="Mao C."/>
            <person name="Mauceli E."/>
            <person name="Menck C.F."/>
            <person name="Miller J.R."/>
            <person name="Montgomery P."/>
            <person name="Mori A."/>
            <person name="Nascimento A.L."/>
            <person name="Naveira H.F."/>
            <person name="Nusbaum C."/>
            <person name="O'leary S."/>
            <person name="Orvis J."/>
            <person name="Pertea M."/>
            <person name="Quesneville H."/>
            <person name="Reidenbach K.R."/>
            <person name="Rogers Y.H."/>
            <person name="Roth C.W."/>
            <person name="Schneider J.R."/>
            <person name="Schatz M."/>
            <person name="Shumway M."/>
            <person name="Stanke M."/>
            <person name="Stinson E.O."/>
            <person name="Tubio J.M."/>
            <person name="Vanzee J.P."/>
            <person name="Verjovski-Almeida S."/>
            <person name="Werner D."/>
            <person name="White O."/>
            <person name="Wyder S."/>
            <person name="Zeng Q."/>
            <person name="Zhao Q."/>
            <person name="Zhao Y."/>
            <person name="Hill C.A."/>
            <person name="Raikhel A.S."/>
            <person name="Soares M.B."/>
            <person name="Knudson D.L."/>
            <person name="Lee N.H."/>
            <person name="Galagan J."/>
            <person name="Salzberg S.L."/>
            <person name="Paulsen I.T."/>
            <person name="Dimopoulos G."/>
            <person name="Collins F.H."/>
            <person name="Birren B."/>
            <person name="Fraser-Liggett C.M."/>
            <person name="Severson D.W."/>
        </authorList>
    </citation>
    <scope>NUCLEOTIDE SEQUENCE [LARGE SCALE GENOMIC DNA]</scope>
    <source>
        <strain evidence="10">Liverpool</strain>
    </source>
</reference>
<name>Q17BR4_AEDAE</name>
<organism evidence="10 11">
    <name type="scientific">Aedes aegypti</name>
    <name type="common">Yellowfever mosquito</name>
    <name type="synonym">Culex aegypti</name>
    <dbReference type="NCBI Taxonomy" id="7159"/>
    <lineage>
        <taxon>Eukaryota</taxon>
        <taxon>Metazoa</taxon>
        <taxon>Ecdysozoa</taxon>
        <taxon>Arthropoda</taxon>
        <taxon>Hexapoda</taxon>
        <taxon>Insecta</taxon>
        <taxon>Pterygota</taxon>
        <taxon>Neoptera</taxon>
        <taxon>Endopterygota</taxon>
        <taxon>Diptera</taxon>
        <taxon>Nematocera</taxon>
        <taxon>Culicoidea</taxon>
        <taxon>Culicidae</taxon>
        <taxon>Culicinae</taxon>
        <taxon>Aedini</taxon>
        <taxon>Aedes</taxon>
        <taxon>Stegomyia</taxon>
    </lineage>
</organism>
<dbReference type="HOGENOM" id="CLU_508272_0_0_1"/>
<dbReference type="InterPro" id="IPR012934">
    <property type="entry name" value="Znf_AD"/>
</dbReference>
<reference evidence="10" key="1">
    <citation type="submission" date="2005-10" db="EMBL/GenBank/DDBJ databases">
        <authorList>
            <person name="Loftus B.J."/>
            <person name="Nene V.M."/>
            <person name="Hannick L.I."/>
            <person name="Bidwell S."/>
            <person name="Haas B."/>
            <person name="Amedeo P."/>
            <person name="Orvis J."/>
            <person name="Wortman J.R."/>
            <person name="White O.R."/>
            <person name="Salzberg S."/>
            <person name="Shumway M."/>
            <person name="Koo H."/>
            <person name="Zhao Y."/>
            <person name="Holmes M."/>
            <person name="Miller J."/>
            <person name="Schatz M."/>
            <person name="Pop M."/>
            <person name="Pai G."/>
            <person name="Utterback T."/>
            <person name="Rogers Y.-H."/>
            <person name="Kravitz S."/>
            <person name="Fraser C.M."/>
        </authorList>
    </citation>
    <scope>NUCLEOTIDE SEQUENCE</scope>
    <source>
        <strain evidence="10">Liverpool</strain>
    </source>
</reference>
<dbReference type="PROSITE" id="PS50157">
    <property type="entry name" value="ZINC_FINGER_C2H2_2"/>
    <property type="match status" value="3"/>
</dbReference>
<evidence type="ECO:0000256" key="7">
    <source>
        <dbReference type="SAM" id="MobiDB-lite"/>
    </source>
</evidence>
<dbReference type="PANTHER" id="PTHR24379:SF121">
    <property type="entry name" value="C2H2-TYPE DOMAIN-CONTAINING PROTEIN"/>
    <property type="match status" value="1"/>
</dbReference>
<feature type="binding site" evidence="6">
    <location>
        <position position="14"/>
    </location>
    <ligand>
        <name>Zn(2+)</name>
        <dbReference type="ChEBI" id="CHEBI:29105"/>
    </ligand>
</feature>
<dbReference type="SUPFAM" id="SSF101447">
    <property type="entry name" value="Formin homology 2 domain (FH2 domain)"/>
    <property type="match status" value="1"/>
</dbReference>
<dbReference type="PhylomeDB" id="Q17BR4"/>
<dbReference type="AlphaFoldDB" id="Q17BR4"/>
<evidence type="ECO:0000259" key="8">
    <source>
        <dbReference type="PROSITE" id="PS50157"/>
    </source>
</evidence>
<evidence type="ECO:0000256" key="3">
    <source>
        <dbReference type="ARBA" id="ARBA00022771"/>
    </source>
</evidence>
<keyword evidence="1 6" id="KW-0479">Metal-binding</keyword>
<evidence type="ECO:0000259" key="9">
    <source>
        <dbReference type="PROSITE" id="PS51915"/>
    </source>
</evidence>
<reference evidence="10" key="3">
    <citation type="submission" date="2012-09" db="EMBL/GenBank/DDBJ databases">
        <authorList>
            <consortium name="VectorBase"/>
        </authorList>
    </citation>
    <scope>NUCLEOTIDE SEQUENCE</scope>
    <source>
        <strain evidence="10">Liverpool</strain>
    </source>
</reference>
<protein>
    <submittedName>
        <fullName evidence="10">AAEL004891-PA</fullName>
    </submittedName>
</protein>
<feature type="domain" description="C2H2-type" evidence="8">
    <location>
        <begin position="343"/>
        <end position="371"/>
    </location>
</feature>
<feature type="region of interest" description="Disordered" evidence="7">
    <location>
        <begin position="126"/>
        <end position="149"/>
    </location>
</feature>
<evidence type="ECO:0000256" key="1">
    <source>
        <dbReference type="ARBA" id="ARBA00022723"/>
    </source>
</evidence>
<feature type="compositionally biased region" description="Pro residues" evidence="7">
    <location>
        <begin position="127"/>
        <end position="145"/>
    </location>
</feature>
<evidence type="ECO:0000256" key="5">
    <source>
        <dbReference type="PROSITE-ProRule" id="PRU00042"/>
    </source>
</evidence>
<dbReference type="GO" id="GO:0008270">
    <property type="term" value="F:zinc ion binding"/>
    <property type="evidence" value="ECO:0007669"/>
    <property type="project" value="UniProtKB-UniRule"/>
</dbReference>
<dbReference type="PANTHER" id="PTHR24379">
    <property type="entry name" value="KRAB AND ZINC FINGER DOMAIN-CONTAINING"/>
    <property type="match status" value="1"/>
</dbReference>
<dbReference type="SMART" id="SM00868">
    <property type="entry name" value="zf-AD"/>
    <property type="match status" value="2"/>
</dbReference>
<feature type="compositionally biased region" description="Acidic residues" evidence="7">
    <location>
        <begin position="375"/>
        <end position="386"/>
    </location>
</feature>
<feature type="binding site" evidence="6">
    <location>
        <position position="58"/>
    </location>
    <ligand>
        <name>Zn(2+)</name>
        <dbReference type="ChEBI" id="CHEBI:29105"/>
    </ligand>
</feature>
<sequence length="480" mass="53891">MLDFPPTGNPLSYCRLCFSSHITRRIKVRESVENWIDYIAQNAGIHMDIEEDPCFAICFGCTAALESVDQFRASCQRHDMALKLHRATLVTEEVKEVVAPPQAGGLVISNVMTLAPEPIVIKVVQPDPVPVEPPPPPPPPPPPSEEPAQLLVEEPPPLKAKWTINCHACDIEIEFGMAYTKHMKKFHRKGGKFLQCPMCEKRFRKNELFQAHVQQHKTPNARLYGNMVRRCRVCKDSFPSTTELNDHQLNQHGMKFLCRVCNTRFASVQEKSVHKLLHKAGLPKRVFQCKICKRVFRNGHRLNNHINLHNRYFVCPICGKPCNGMEQYVEHQSNQHQNSSALSQCVPCRLTFQNYAEMRVHLVAKHTGYDPKAVDDDEDDDSESSDDGVSKSHQQQLAVVETVSLSDDDAQEEPQPTEDDLFPVYLDEGGEPEDGTSGTGNALVDDDLVLGDAPQLDSGFDLYGTAFPQQITITLDDDSG</sequence>
<evidence type="ECO:0000256" key="2">
    <source>
        <dbReference type="ARBA" id="ARBA00022737"/>
    </source>
</evidence>
<keyword evidence="2" id="KW-0677">Repeat</keyword>
<feature type="compositionally biased region" description="Acidic residues" evidence="7">
    <location>
        <begin position="406"/>
        <end position="421"/>
    </location>
</feature>
<dbReference type="Gene3D" id="3.30.160.60">
    <property type="entry name" value="Classic Zinc Finger"/>
    <property type="match status" value="3"/>
</dbReference>
<evidence type="ECO:0000313" key="11">
    <source>
        <dbReference type="Proteomes" id="UP000682892"/>
    </source>
</evidence>
<dbReference type="InterPro" id="IPR013087">
    <property type="entry name" value="Znf_C2H2_type"/>
</dbReference>
<dbReference type="OMA" id="TINCHAC"/>
<dbReference type="EMBL" id="CH477318">
    <property type="protein sequence ID" value="EAT43704.1"/>
    <property type="molecule type" value="Genomic_DNA"/>
</dbReference>
<dbReference type="eggNOG" id="KOG1721">
    <property type="taxonomic scope" value="Eukaryota"/>
</dbReference>
<dbReference type="VEuPathDB" id="VectorBase:AAEL004891"/>
<proteinExistence type="predicted"/>
<feature type="binding site" evidence="6">
    <location>
        <position position="61"/>
    </location>
    <ligand>
        <name>Zn(2+)</name>
        <dbReference type="ChEBI" id="CHEBI:29105"/>
    </ligand>
</feature>
<keyword evidence="4 6" id="KW-0862">Zinc</keyword>